<evidence type="ECO:0000313" key="1">
    <source>
        <dbReference type="EMBL" id="MDQ7938352.1"/>
    </source>
</evidence>
<sequence length="139" mass="15990">MQIKMTLKAPVDYLYQQLIDSAQADIQQQTGRPAPKQSLQGVQYEKKWKNGLTGSLKVTHAEPGVRYAYELETPHDHYMVDYQFTRNGDDGAGLTYAETFLGKDKRTAANNRIGVTLLGWFRKRRFKKMMSQMAASYYQ</sequence>
<keyword evidence="2" id="KW-1185">Reference proteome</keyword>
<dbReference type="Proteomes" id="UP001227831">
    <property type="component" value="Unassembled WGS sequence"/>
</dbReference>
<proteinExistence type="predicted"/>
<name>A0ABU1ABM8_9LACO</name>
<dbReference type="RefSeq" id="WP_308704039.1">
    <property type="nucleotide sequence ID" value="NZ_AP027463.1"/>
</dbReference>
<organism evidence="1 2">
    <name type="scientific">Lactiplantibacillus brownii</name>
    <dbReference type="NCBI Taxonomy" id="3069269"/>
    <lineage>
        <taxon>Bacteria</taxon>
        <taxon>Bacillati</taxon>
        <taxon>Bacillota</taxon>
        <taxon>Bacilli</taxon>
        <taxon>Lactobacillales</taxon>
        <taxon>Lactobacillaceae</taxon>
        <taxon>Lactiplantibacillus</taxon>
    </lineage>
</organism>
<dbReference type="EMBL" id="JAVCWF010000001">
    <property type="protein sequence ID" value="MDQ7938352.1"/>
    <property type="molecule type" value="Genomic_DNA"/>
</dbReference>
<protein>
    <submittedName>
        <fullName evidence="1">DUF3284 domain-containing protein</fullName>
    </submittedName>
</protein>
<accession>A0ABU1ABM8</accession>
<gene>
    <name evidence="1" type="ORF">RA086_12105</name>
</gene>
<dbReference type="InterPro" id="IPR021701">
    <property type="entry name" value="DUF3284"/>
</dbReference>
<evidence type="ECO:0000313" key="2">
    <source>
        <dbReference type="Proteomes" id="UP001227831"/>
    </source>
</evidence>
<reference evidence="1 2" key="1">
    <citation type="journal article" date="2023" name="Int. J. Syst. Evol. Microbiol.">
        <title>Lactiplantibacillus brownii sp. nov., a novel psychrotolerant species isolated from sauerkraut.</title>
        <authorList>
            <person name="Heng Y.C."/>
            <person name="Silvaraju S."/>
            <person name="Lee J.K.Y."/>
            <person name="Kittelmann S."/>
        </authorList>
    </citation>
    <scope>NUCLEOTIDE SEQUENCE [LARGE SCALE GENOMIC DNA]</scope>
    <source>
        <strain evidence="1 2">WILCCON 0030</strain>
    </source>
</reference>
<comment type="caution">
    <text evidence="1">The sequence shown here is derived from an EMBL/GenBank/DDBJ whole genome shotgun (WGS) entry which is preliminary data.</text>
</comment>
<dbReference type="Pfam" id="PF11687">
    <property type="entry name" value="DUF3284"/>
    <property type="match status" value="1"/>
</dbReference>